<dbReference type="RefSeq" id="WP_273895472.1">
    <property type="nucleotide sequence ID" value="NZ_JAMDGP010000071.1"/>
</dbReference>
<sequence length="108" mass="12647">MSEFERFEAWRSANETALAIHRKWEDLDPDELGAMVLKLRRELDPFFDWFPAGWYRKEQLLAHVGAMASNLSSANKESCHRDINDLVYADMPALFTHLLTEYKKSLSR</sequence>
<organism evidence="1 2">
    <name type="scientific">Pseudomonas rubra</name>
    <dbReference type="NCBI Taxonomy" id="2942627"/>
    <lineage>
        <taxon>Bacteria</taxon>
        <taxon>Pseudomonadati</taxon>
        <taxon>Pseudomonadota</taxon>
        <taxon>Gammaproteobacteria</taxon>
        <taxon>Pseudomonadales</taxon>
        <taxon>Pseudomonadaceae</taxon>
        <taxon>Pseudomonas</taxon>
    </lineage>
</organism>
<dbReference type="EMBL" id="JAMDGZ010000066">
    <property type="protein sequence ID" value="MDD1016856.1"/>
    <property type="molecule type" value="Genomic_DNA"/>
</dbReference>
<gene>
    <name evidence="1" type="ORF">M5G17_24620</name>
</gene>
<proteinExistence type="predicted"/>
<reference evidence="1 2" key="1">
    <citation type="submission" date="2022-05" db="EMBL/GenBank/DDBJ databases">
        <title>Novel Pseudomonas spp. Isolated from a Rainbow Trout Aquaculture Facility.</title>
        <authorList>
            <person name="Testerman T."/>
            <person name="Graf J."/>
        </authorList>
    </citation>
    <scope>NUCLEOTIDE SEQUENCE [LARGE SCALE GENOMIC DNA]</scope>
    <source>
        <strain evidence="1 2">ID1025</strain>
    </source>
</reference>
<dbReference type="Proteomes" id="UP001148184">
    <property type="component" value="Unassembled WGS sequence"/>
</dbReference>
<keyword evidence="2" id="KW-1185">Reference proteome</keyword>
<comment type="caution">
    <text evidence="1">The sequence shown here is derived from an EMBL/GenBank/DDBJ whole genome shotgun (WGS) entry which is preliminary data.</text>
</comment>
<protein>
    <submittedName>
        <fullName evidence="1">Uncharacterized protein</fullName>
    </submittedName>
</protein>
<evidence type="ECO:0000313" key="2">
    <source>
        <dbReference type="Proteomes" id="UP001148184"/>
    </source>
</evidence>
<accession>A0ABT5PEX5</accession>
<evidence type="ECO:0000313" key="1">
    <source>
        <dbReference type="EMBL" id="MDD1016856.1"/>
    </source>
</evidence>
<name>A0ABT5PEX5_9PSED</name>